<evidence type="ECO:0000313" key="3">
    <source>
        <dbReference type="EMBL" id="PNH28047.1"/>
    </source>
</evidence>
<proteinExistence type="predicted"/>
<evidence type="ECO:0000256" key="1">
    <source>
        <dbReference type="SAM" id="SignalP"/>
    </source>
</evidence>
<name>A0AA44WEK6_VERDA</name>
<dbReference type="AlphaFoldDB" id="A0AA44WEK6"/>
<comment type="caution">
    <text evidence="3">The sequence shown here is derived from an EMBL/GenBank/DDBJ whole genome shotgun (WGS) entry which is preliminary data.</text>
</comment>
<keyword evidence="1" id="KW-0732">Signal</keyword>
<feature type="chain" id="PRO_5041337789" description="GH18 domain-containing protein" evidence="1">
    <location>
        <begin position="20"/>
        <end position="114"/>
    </location>
</feature>
<dbReference type="PROSITE" id="PS51910">
    <property type="entry name" value="GH18_2"/>
    <property type="match status" value="1"/>
</dbReference>
<reference evidence="3 4" key="1">
    <citation type="submission" date="2017-12" db="EMBL/GenBank/DDBJ databases">
        <title>Comparative genomics yields insights into virulence evolution of Verticillium dahliae.</title>
        <authorList>
            <person name="Fan R."/>
            <person name="Armitage A.D."/>
            <person name="Cascant-Lopez E."/>
            <person name="Sobczyk M."/>
            <person name="Cockerton H.M."/>
            <person name="Harrison R.J."/>
        </authorList>
    </citation>
    <scope>NUCLEOTIDE SEQUENCE [LARGE SCALE GENOMIC DNA]</scope>
    <source>
        <strain evidence="3 4">12008</strain>
    </source>
</reference>
<feature type="signal peptide" evidence="1">
    <location>
        <begin position="1"/>
        <end position="19"/>
    </location>
</feature>
<dbReference type="InterPro" id="IPR001223">
    <property type="entry name" value="Glyco_hydro18_cat"/>
</dbReference>
<sequence>MFFLRSLVSLAHAAVIAEASPVAAVISRAANGYQNAVYFPNWYTFRLSLLEIYYSGKTKHGIRAIYGRNYQPQNIPASQVTQVLYAFLNLRASGEVISGDAYSDLDKRYPTDCE</sequence>
<dbReference type="SUPFAM" id="SSF51445">
    <property type="entry name" value="(Trans)glycosidases"/>
    <property type="match status" value="1"/>
</dbReference>
<dbReference type="Proteomes" id="UP000236305">
    <property type="component" value="Unassembled WGS sequence"/>
</dbReference>
<feature type="domain" description="GH18" evidence="2">
    <location>
        <begin position="33"/>
        <end position="114"/>
    </location>
</feature>
<gene>
    <name evidence="3" type="ORF">BJF96_g8687</name>
</gene>
<protein>
    <recommendedName>
        <fullName evidence="2">GH18 domain-containing protein</fullName>
    </recommendedName>
</protein>
<evidence type="ECO:0000259" key="2">
    <source>
        <dbReference type="PROSITE" id="PS51910"/>
    </source>
</evidence>
<organism evidence="3 4">
    <name type="scientific">Verticillium dahliae</name>
    <name type="common">Verticillium wilt</name>
    <dbReference type="NCBI Taxonomy" id="27337"/>
    <lineage>
        <taxon>Eukaryota</taxon>
        <taxon>Fungi</taxon>
        <taxon>Dikarya</taxon>
        <taxon>Ascomycota</taxon>
        <taxon>Pezizomycotina</taxon>
        <taxon>Sordariomycetes</taxon>
        <taxon>Hypocreomycetidae</taxon>
        <taxon>Glomerellales</taxon>
        <taxon>Plectosphaerellaceae</taxon>
        <taxon>Verticillium</taxon>
    </lineage>
</organism>
<dbReference type="InterPro" id="IPR017853">
    <property type="entry name" value="GH"/>
</dbReference>
<evidence type="ECO:0000313" key="4">
    <source>
        <dbReference type="Proteomes" id="UP000236305"/>
    </source>
</evidence>
<dbReference type="Gene3D" id="3.20.20.80">
    <property type="entry name" value="Glycosidases"/>
    <property type="match status" value="1"/>
</dbReference>
<dbReference type="EMBL" id="MPSH01000038">
    <property type="protein sequence ID" value="PNH28047.1"/>
    <property type="molecule type" value="Genomic_DNA"/>
</dbReference>
<accession>A0AA44WEK6</accession>
<dbReference type="GO" id="GO:0005975">
    <property type="term" value="P:carbohydrate metabolic process"/>
    <property type="evidence" value="ECO:0007669"/>
    <property type="project" value="InterPro"/>
</dbReference>